<dbReference type="AlphaFoldDB" id="A0A839K259"/>
<gene>
    <name evidence="7" type="ORF">H0486_13375</name>
</gene>
<dbReference type="InterPro" id="IPR028082">
    <property type="entry name" value="Peripla_BP_I"/>
</dbReference>
<dbReference type="Pfam" id="PF00356">
    <property type="entry name" value="LacI"/>
    <property type="match status" value="1"/>
</dbReference>
<reference evidence="7 8" key="1">
    <citation type="submission" date="2020-07" db="EMBL/GenBank/DDBJ databases">
        <title>Characterization and genome sequencing of isolate MD1, a novel member within the family Lachnospiraceae.</title>
        <authorList>
            <person name="Rettenmaier R."/>
            <person name="Di Bello L."/>
            <person name="Zinser C."/>
            <person name="Scheitz K."/>
            <person name="Liebl W."/>
            <person name="Zverlov V."/>
        </authorList>
    </citation>
    <scope>NUCLEOTIDE SEQUENCE [LARGE SCALE GENOMIC DNA]</scope>
    <source>
        <strain evidence="7 8">MD1</strain>
    </source>
</reference>
<dbReference type="Proteomes" id="UP000574276">
    <property type="component" value="Unassembled WGS sequence"/>
</dbReference>
<dbReference type="RefSeq" id="WP_228353482.1">
    <property type="nucleotide sequence ID" value="NZ_JACEGA010000001.1"/>
</dbReference>
<evidence type="ECO:0000259" key="5">
    <source>
        <dbReference type="PROSITE" id="PS50932"/>
    </source>
</evidence>
<dbReference type="EMBL" id="JACEGA010000001">
    <property type="protein sequence ID" value="MBB2183864.1"/>
    <property type="molecule type" value="Genomic_DNA"/>
</dbReference>
<name>A0A839K259_9FIRM</name>
<keyword evidence="2" id="KW-0805">Transcription regulation</keyword>
<dbReference type="SUPFAM" id="SSF47413">
    <property type="entry name" value="lambda repressor-like DNA-binding domains"/>
    <property type="match status" value="1"/>
</dbReference>
<dbReference type="Pfam" id="PF13377">
    <property type="entry name" value="Peripla_BP_3"/>
    <property type="match status" value="1"/>
</dbReference>
<feature type="domain" description="HTH cro/C1-type" evidence="6">
    <location>
        <begin position="3"/>
        <end position="25"/>
    </location>
</feature>
<protein>
    <submittedName>
        <fullName evidence="7">LacI family DNA-binding transcriptional regulator</fullName>
    </submittedName>
</protein>
<keyword evidence="1" id="KW-0678">Repressor</keyword>
<dbReference type="PANTHER" id="PTHR30146:SF148">
    <property type="entry name" value="HTH-TYPE TRANSCRIPTIONAL REPRESSOR PURR-RELATED"/>
    <property type="match status" value="1"/>
</dbReference>
<dbReference type="InterPro" id="IPR000843">
    <property type="entry name" value="HTH_LacI"/>
</dbReference>
<dbReference type="InterPro" id="IPR010982">
    <property type="entry name" value="Lambda_DNA-bd_dom_sf"/>
</dbReference>
<feature type="domain" description="HTH lacI-type" evidence="5">
    <location>
        <begin position="2"/>
        <end position="56"/>
    </location>
</feature>
<evidence type="ECO:0000313" key="8">
    <source>
        <dbReference type="Proteomes" id="UP000574276"/>
    </source>
</evidence>
<dbReference type="CDD" id="cd06288">
    <property type="entry name" value="PBP1_sucrose_transcription_regulator"/>
    <property type="match status" value="1"/>
</dbReference>
<comment type="caution">
    <text evidence="7">The sequence shown here is derived from an EMBL/GenBank/DDBJ whole genome shotgun (WGS) entry which is preliminary data.</text>
</comment>
<evidence type="ECO:0000313" key="7">
    <source>
        <dbReference type="EMBL" id="MBB2183864.1"/>
    </source>
</evidence>
<evidence type="ECO:0000256" key="2">
    <source>
        <dbReference type="ARBA" id="ARBA00023015"/>
    </source>
</evidence>
<dbReference type="GO" id="GO:0003700">
    <property type="term" value="F:DNA-binding transcription factor activity"/>
    <property type="evidence" value="ECO:0007669"/>
    <property type="project" value="TreeGrafter"/>
</dbReference>
<dbReference type="PROSITE" id="PS50943">
    <property type="entry name" value="HTH_CROC1"/>
    <property type="match status" value="1"/>
</dbReference>
<evidence type="ECO:0000256" key="1">
    <source>
        <dbReference type="ARBA" id="ARBA00022491"/>
    </source>
</evidence>
<dbReference type="PANTHER" id="PTHR30146">
    <property type="entry name" value="LACI-RELATED TRANSCRIPTIONAL REPRESSOR"/>
    <property type="match status" value="1"/>
</dbReference>
<dbReference type="InterPro" id="IPR001387">
    <property type="entry name" value="Cro/C1-type_HTH"/>
</dbReference>
<organism evidence="7 8">
    <name type="scientific">Variimorphobacter saccharofermentans</name>
    <dbReference type="NCBI Taxonomy" id="2755051"/>
    <lineage>
        <taxon>Bacteria</taxon>
        <taxon>Bacillati</taxon>
        <taxon>Bacillota</taxon>
        <taxon>Clostridia</taxon>
        <taxon>Lachnospirales</taxon>
        <taxon>Lachnospiraceae</taxon>
        <taxon>Variimorphobacter</taxon>
    </lineage>
</organism>
<dbReference type="SUPFAM" id="SSF53822">
    <property type="entry name" value="Periplasmic binding protein-like I"/>
    <property type="match status" value="1"/>
</dbReference>
<evidence type="ECO:0000259" key="6">
    <source>
        <dbReference type="PROSITE" id="PS50943"/>
    </source>
</evidence>
<evidence type="ECO:0000256" key="3">
    <source>
        <dbReference type="ARBA" id="ARBA00023125"/>
    </source>
</evidence>
<keyword evidence="3 7" id="KW-0238">DNA-binding</keyword>
<dbReference type="Gene3D" id="1.10.260.40">
    <property type="entry name" value="lambda repressor-like DNA-binding domains"/>
    <property type="match status" value="1"/>
</dbReference>
<dbReference type="CDD" id="cd01392">
    <property type="entry name" value="HTH_LacI"/>
    <property type="match status" value="1"/>
</dbReference>
<dbReference type="Gene3D" id="3.40.50.2300">
    <property type="match status" value="2"/>
</dbReference>
<dbReference type="InterPro" id="IPR046335">
    <property type="entry name" value="LacI/GalR-like_sensor"/>
</dbReference>
<dbReference type="PROSITE" id="PS50932">
    <property type="entry name" value="HTH_LACI_2"/>
    <property type="match status" value="1"/>
</dbReference>
<keyword evidence="4" id="KW-0804">Transcription</keyword>
<proteinExistence type="predicted"/>
<sequence length="346" mass="39329">MVTLKEIAQMCGVSPSTISNILNGKPKVSEETKQRVLEVVKQTGYQPNYFAQGMRKQKTRTIGIIVEDLCEFSTPPIVEAIMAYSEENNYRAVLLNMRLYDKWQDTWYNDEKKLQSALKPAIQELLSIKVDGIIYVAGHCRVINCFADDFKIPAIVVYAISRSPKFTSVVIDDEKGGYDMTRYLISMGHRRIGVIAGAADNLHTQKRSRGFQKALFEEQILFNPDWVRFGDWKRSSGYRQTEKLVKEGVTAIFCMNDTMAAGCYDYLYEHGIVVGKDISVVGYDNKEISEYLRPHLTTNDLRLSIVGKNSAEILIKHIENEGMEIKSSNVIKIPCRMITRNSVARI</sequence>
<dbReference type="SMART" id="SM00354">
    <property type="entry name" value="HTH_LACI"/>
    <property type="match status" value="1"/>
</dbReference>
<dbReference type="GO" id="GO:0000976">
    <property type="term" value="F:transcription cis-regulatory region binding"/>
    <property type="evidence" value="ECO:0007669"/>
    <property type="project" value="TreeGrafter"/>
</dbReference>
<evidence type="ECO:0000256" key="4">
    <source>
        <dbReference type="ARBA" id="ARBA00023163"/>
    </source>
</evidence>
<accession>A0A839K259</accession>
<keyword evidence="8" id="KW-1185">Reference proteome</keyword>